<reference evidence="6 7" key="1">
    <citation type="submission" date="2014-06" db="EMBL/GenBank/DDBJ databases">
        <title>Evolutionary Origins and Diversification of the Mycorrhizal Mutualists.</title>
        <authorList>
            <consortium name="DOE Joint Genome Institute"/>
            <consortium name="Mycorrhizal Genomics Consortium"/>
            <person name="Kohler A."/>
            <person name="Kuo A."/>
            <person name="Nagy L.G."/>
            <person name="Floudas D."/>
            <person name="Copeland A."/>
            <person name="Barry K.W."/>
            <person name="Cichocki N."/>
            <person name="Veneault-Fourrey C."/>
            <person name="LaButti K."/>
            <person name="Lindquist E.A."/>
            <person name="Lipzen A."/>
            <person name="Lundell T."/>
            <person name="Morin E."/>
            <person name="Murat C."/>
            <person name="Riley R."/>
            <person name="Ohm R."/>
            <person name="Sun H."/>
            <person name="Tunlid A."/>
            <person name="Henrissat B."/>
            <person name="Grigoriev I.V."/>
            <person name="Hibbett D.S."/>
            <person name="Martin F."/>
        </authorList>
    </citation>
    <scope>NUCLEOTIDE SEQUENCE [LARGE SCALE GENOMIC DNA]</scope>
    <source>
        <strain evidence="6 7">SS14</strain>
    </source>
</reference>
<comment type="subcellular location">
    <subcellularLocation>
        <location evidence="1">Membrane</location>
        <topology evidence="1">Multi-pass membrane protein</topology>
    </subcellularLocation>
</comment>
<proteinExistence type="predicted"/>
<dbReference type="AlphaFoldDB" id="A0A0C9VD67"/>
<dbReference type="HOGENOM" id="CLU_392857_0_0_1"/>
<evidence type="ECO:0000313" key="7">
    <source>
        <dbReference type="Proteomes" id="UP000054279"/>
    </source>
</evidence>
<keyword evidence="2" id="KW-0812">Transmembrane</keyword>
<evidence type="ECO:0000256" key="3">
    <source>
        <dbReference type="ARBA" id="ARBA00022989"/>
    </source>
</evidence>
<evidence type="ECO:0000313" key="6">
    <source>
        <dbReference type="EMBL" id="KIJ39387.1"/>
    </source>
</evidence>
<gene>
    <name evidence="6" type="ORF">M422DRAFT_257704</name>
</gene>
<dbReference type="GO" id="GO:0016020">
    <property type="term" value="C:membrane"/>
    <property type="evidence" value="ECO:0007669"/>
    <property type="project" value="UniProtKB-SubCell"/>
</dbReference>
<keyword evidence="7" id="KW-1185">Reference proteome</keyword>
<evidence type="ECO:0000256" key="5">
    <source>
        <dbReference type="SAM" id="MobiDB-lite"/>
    </source>
</evidence>
<protein>
    <submittedName>
        <fullName evidence="6">Uncharacterized protein</fullName>
    </submittedName>
</protein>
<dbReference type="InterPro" id="IPR052430">
    <property type="entry name" value="IVT-Associated"/>
</dbReference>
<feature type="region of interest" description="Disordered" evidence="5">
    <location>
        <begin position="1"/>
        <end position="22"/>
    </location>
</feature>
<name>A0A0C9VD67_SPHS4</name>
<accession>A0A0C9VD67</accession>
<organism evidence="6 7">
    <name type="scientific">Sphaerobolus stellatus (strain SS14)</name>
    <dbReference type="NCBI Taxonomy" id="990650"/>
    <lineage>
        <taxon>Eukaryota</taxon>
        <taxon>Fungi</taxon>
        <taxon>Dikarya</taxon>
        <taxon>Basidiomycota</taxon>
        <taxon>Agaricomycotina</taxon>
        <taxon>Agaricomycetes</taxon>
        <taxon>Phallomycetidae</taxon>
        <taxon>Geastrales</taxon>
        <taxon>Sphaerobolaceae</taxon>
        <taxon>Sphaerobolus</taxon>
    </lineage>
</organism>
<feature type="compositionally biased region" description="Basic and acidic residues" evidence="5">
    <location>
        <begin position="149"/>
        <end position="175"/>
    </location>
</feature>
<feature type="region of interest" description="Disordered" evidence="5">
    <location>
        <begin position="677"/>
        <end position="702"/>
    </location>
</feature>
<dbReference type="Proteomes" id="UP000054279">
    <property type="component" value="Unassembled WGS sequence"/>
</dbReference>
<dbReference type="OrthoDB" id="68611at2759"/>
<feature type="region of interest" description="Disordered" evidence="5">
    <location>
        <begin position="146"/>
        <end position="182"/>
    </location>
</feature>
<sequence>MPQNNKRRHCPHSHAVPLPHPPRLPIQQHNLLRLFPSSVQVHLQSSTTTSLSSFSTLLTTLTRTFLLDPDFHPKQSKLLKAVEDHQETFTNLKRDLEEAHSEWLGMSLVSIAILCGIGSRRKAEKGEAYDDAVDCGADEEEFWMRTSRKVTEERGKGKGNEGGRSRSSERERERESEQEEKDATLEAAASMFGDLVDDLGPPMSALATACTTTLHRIKHAFEHPRSSSAPSPSAPPFSAHEFMRLADDIQCSLYQFDSTSNRAVVRLYRRSEMAERLNVDKDVFYEDNVGGAMPRGMFEEGRDETVLLLYFFIFTIQEFTHELILLVQAMARIYALEREENERKMVLRWLWGLFVAWRKGYVGIADYHEEEQEEVGMGGGLGREHDMDGGEDAGKKGLRRLSALLSTRPSFPTTGTTTSRTSFPKVKPHAPNTVQTPARSTLTFRGRLKQRLWALGARIKEPDMKYAMKTGLATAMLAASAFWEGTREFFVVISPVLEQTNMLSLHRVLGTILGALTAVITFRLSSENPAMLALCGFAYSVPCFYWILVQPAYATSVRLVVGLTYNLTRLFRTEARRELGKELSDFCFNIGWLYNHLVVNYSCLPESLLRIPQADSRFTTPKKTASNTFAKGRSPERTPLINEQATRTTPGILNNYSSMNDTVGVDGLPPILLGVGAQKRREEKEKEKKGIRGKSHGQQFNI</sequence>
<evidence type="ECO:0000256" key="4">
    <source>
        <dbReference type="ARBA" id="ARBA00023136"/>
    </source>
</evidence>
<dbReference type="PANTHER" id="PTHR47804:SF1">
    <property type="entry name" value="DUF2421 DOMAIN-CONTAINING PROTEIN"/>
    <property type="match status" value="1"/>
</dbReference>
<keyword evidence="3" id="KW-1133">Transmembrane helix</keyword>
<dbReference type="EMBL" id="KN837152">
    <property type="protein sequence ID" value="KIJ39387.1"/>
    <property type="molecule type" value="Genomic_DNA"/>
</dbReference>
<feature type="compositionally biased region" description="Basic residues" evidence="5">
    <location>
        <begin position="1"/>
        <end position="12"/>
    </location>
</feature>
<feature type="compositionally biased region" description="Low complexity" evidence="5">
    <location>
        <begin position="410"/>
        <end position="424"/>
    </location>
</feature>
<keyword evidence="4" id="KW-0472">Membrane</keyword>
<evidence type="ECO:0000256" key="1">
    <source>
        <dbReference type="ARBA" id="ARBA00004141"/>
    </source>
</evidence>
<dbReference type="PANTHER" id="PTHR47804">
    <property type="entry name" value="60S RIBOSOMAL PROTEIN L19"/>
    <property type="match status" value="1"/>
</dbReference>
<feature type="compositionally biased region" description="Basic and acidic residues" evidence="5">
    <location>
        <begin position="679"/>
        <end position="690"/>
    </location>
</feature>
<evidence type="ECO:0000256" key="2">
    <source>
        <dbReference type="ARBA" id="ARBA00022692"/>
    </source>
</evidence>
<feature type="region of interest" description="Disordered" evidence="5">
    <location>
        <begin position="410"/>
        <end position="435"/>
    </location>
</feature>